<feature type="domain" description="Archaeal flagella protein FlaD/E" evidence="4">
    <location>
        <begin position="774"/>
        <end position="863"/>
    </location>
</feature>
<dbReference type="Proteomes" id="UP000198535">
    <property type="component" value="Unassembled WGS sequence"/>
</dbReference>
<evidence type="ECO:0000256" key="1">
    <source>
        <dbReference type="ARBA" id="ARBA00004618"/>
    </source>
</evidence>
<evidence type="ECO:0000256" key="2">
    <source>
        <dbReference type="ARBA" id="ARBA00022440"/>
    </source>
</evidence>
<keyword evidence="6" id="KW-1185">Reference proteome</keyword>
<reference evidence="6" key="1">
    <citation type="submission" date="2016-10" db="EMBL/GenBank/DDBJ databases">
        <authorList>
            <person name="Varghese N."/>
            <person name="Submissions S."/>
        </authorList>
    </citation>
    <scope>NUCLEOTIDE SEQUENCE [LARGE SCALE GENOMIC DNA]</scope>
    <source>
        <strain evidence="6">Mob M</strain>
    </source>
</reference>
<dbReference type="RefSeq" id="WP_143072361.1">
    <property type="nucleotide sequence ID" value="NZ_FOUJ01000007.1"/>
</dbReference>
<evidence type="ECO:0000313" key="6">
    <source>
        <dbReference type="Proteomes" id="UP000198535"/>
    </source>
</evidence>
<dbReference type="AlphaFoldDB" id="A0A1I4UKU6"/>
<protein>
    <submittedName>
        <fullName evidence="5">Archaellum component FlaD/FlaE</fullName>
    </submittedName>
</protein>
<name>A0A1I4UKU6_9EURY</name>
<dbReference type="InterPro" id="IPR006752">
    <property type="entry name" value="Arch_fla_DE"/>
</dbReference>
<dbReference type="OrthoDB" id="121879at2157"/>
<feature type="compositionally biased region" description="Polar residues" evidence="3">
    <location>
        <begin position="188"/>
        <end position="206"/>
    </location>
</feature>
<feature type="region of interest" description="Disordered" evidence="3">
    <location>
        <begin position="61"/>
        <end position="83"/>
    </location>
</feature>
<dbReference type="GO" id="GO:0097589">
    <property type="term" value="C:archaeal-type flagellum"/>
    <property type="evidence" value="ECO:0007669"/>
    <property type="project" value="UniProtKB-SubCell"/>
</dbReference>
<accession>A0A1I4UKU6</accession>
<organism evidence="5 6">
    <name type="scientific">Methanolobus profundi</name>
    <dbReference type="NCBI Taxonomy" id="487685"/>
    <lineage>
        <taxon>Archaea</taxon>
        <taxon>Methanobacteriati</taxon>
        <taxon>Methanobacteriota</taxon>
        <taxon>Stenosarchaea group</taxon>
        <taxon>Methanomicrobia</taxon>
        <taxon>Methanosarcinales</taxon>
        <taxon>Methanosarcinaceae</taxon>
        <taxon>Methanolobus</taxon>
    </lineage>
</organism>
<dbReference type="Gene3D" id="1.10.287.1490">
    <property type="match status" value="1"/>
</dbReference>
<dbReference type="Pfam" id="PF04659">
    <property type="entry name" value="Arch_fla_DE"/>
    <property type="match status" value="1"/>
</dbReference>
<dbReference type="STRING" id="487685.SAMN04488696_2766"/>
<evidence type="ECO:0000259" key="4">
    <source>
        <dbReference type="Pfam" id="PF04659"/>
    </source>
</evidence>
<sequence length="890" mass="95261">MSELPWENKKIAEIMSSAGDEAKISDSDASDAKNGTTPQIPDILANAFADVPMEEANIEVSESTPDVPEVKMPEFNAPVFGDLPDLSTIGELKEEKVQNDVPSPSPADIPPFMMDIASSEPLASAEVDEQDTKPLFGLYSPEAGGIPPIDSKVPQTARTSPPPLFEPFLPSDKSSEGSLNAEVPSSIPDESNQLPTGSVSPDNLLSGTFPPSVDGPVDIALDPFASAAAPVANPFSGPAGVASDPFASPAPPVADPFSGPGGAASDPFASAAPPVANPFSEPGGSPVDPFAASAPGVGPFGEPAGGNPFADQLPEAGIASTGSSSDARSPKLNIDIGGLKKNIEGISVVARGFLRNLTKGKSLIERMEDMGNVPGSALSDKGDNVVTTVSESSFETEPVSPFDTPSVDPFSPSQDDVGEFGLPSVPEMSDAPLETGNPDDIRKVTPIENPILNLEDQSFIDELSNISDDDGLSDEPSTSLSLDPDLVEFVPVGQGAGNNTFDADSDDLTEMPGMVADKIEGQDISPSTAEGINVSAEISSELKAMKKRSDEKFNRLEDNIIDFKDDLGNIDSKFISIKDDVEKFSSKISELDESLSLVVRSHEEAIASDEVKFSGFEDKIGSVDVKIGLFESDIASLRSDNVTIRSDLSRIEDGVSELVDSYTALLIQLHESLQENESNFSRIDAISVKLDEIGTRISSMEKTQEGTKSTSIELSRSISSMVDNLGNTSSAFSEFKQDSEKKNAEMLKKIDSVTEYVESELTKLGAKSYKGFGQNVHLSNIVKNSGNMKLCMEWLEFLMGLVGRNNLPDILSYYEELGWITEKVRMELLHYADGIDFYMEKPDWKLTPDDHVKSIWFIESLAGMKVDKNRLSVIERDIEKVKKGTEIYGI</sequence>
<comment type="subcellular location">
    <subcellularLocation>
        <location evidence="1">Archaeal flagellum</location>
    </subcellularLocation>
</comment>
<dbReference type="EMBL" id="FOUJ01000007">
    <property type="protein sequence ID" value="SFM89602.1"/>
    <property type="molecule type" value="Genomic_DNA"/>
</dbReference>
<feature type="compositionally biased region" description="Low complexity" evidence="3">
    <location>
        <begin position="263"/>
        <end position="274"/>
    </location>
</feature>
<evidence type="ECO:0000256" key="3">
    <source>
        <dbReference type="SAM" id="MobiDB-lite"/>
    </source>
</evidence>
<feature type="region of interest" description="Disordered" evidence="3">
    <location>
        <begin position="17"/>
        <end position="39"/>
    </location>
</feature>
<dbReference type="GO" id="GO:0097588">
    <property type="term" value="P:archaeal or bacterial-type flagellum-dependent cell motility"/>
    <property type="evidence" value="ECO:0007669"/>
    <property type="project" value="InterPro"/>
</dbReference>
<gene>
    <name evidence="5" type="ORF">SAMN04488696_2766</name>
</gene>
<dbReference type="InterPro" id="IPR052494">
    <property type="entry name" value="Flagella_assembly_related"/>
</dbReference>
<feature type="region of interest" description="Disordered" evidence="3">
    <location>
        <begin position="135"/>
        <end position="332"/>
    </location>
</feature>
<proteinExistence type="predicted"/>
<evidence type="ECO:0000313" key="5">
    <source>
        <dbReference type="EMBL" id="SFM89602.1"/>
    </source>
</evidence>
<dbReference type="SUPFAM" id="SSF57997">
    <property type="entry name" value="Tropomyosin"/>
    <property type="match status" value="1"/>
</dbReference>
<dbReference type="PANTHER" id="PTHR40698">
    <property type="entry name" value="FLAGELLA-RELATED PROTEIN E-RELATED-RELATED"/>
    <property type="match status" value="1"/>
</dbReference>
<keyword evidence="2" id="KW-0974">Archaeal flagellum</keyword>
<dbReference type="PANTHER" id="PTHR40698:SF1">
    <property type="entry name" value="FLAGELLA-RELATED PROTEIN D-RELATED"/>
    <property type="match status" value="1"/>
</dbReference>
<feature type="region of interest" description="Disordered" evidence="3">
    <location>
        <begin position="94"/>
        <end position="113"/>
    </location>
</feature>